<organism evidence="1 2">
    <name type="scientific">Croceitalea dokdonensis DOKDO 023</name>
    <dbReference type="NCBI Taxonomy" id="1300341"/>
    <lineage>
        <taxon>Bacteria</taxon>
        <taxon>Pseudomonadati</taxon>
        <taxon>Bacteroidota</taxon>
        <taxon>Flavobacteriia</taxon>
        <taxon>Flavobacteriales</taxon>
        <taxon>Flavobacteriaceae</taxon>
        <taxon>Croceitalea</taxon>
    </lineage>
</organism>
<keyword evidence="2" id="KW-1185">Reference proteome</keyword>
<sequence length="42" mass="4912">MNLFSLGFLFYYVPFGGLFKHKQVSKFFHIENNGFPQSVDIP</sequence>
<evidence type="ECO:0000313" key="2">
    <source>
        <dbReference type="Proteomes" id="UP000050280"/>
    </source>
</evidence>
<comment type="caution">
    <text evidence="1">The sequence shown here is derived from an EMBL/GenBank/DDBJ whole genome shotgun (WGS) entry which is preliminary data.</text>
</comment>
<accession>A0A0P7AV94</accession>
<evidence type="ECO:0000313" key="1">
    <source>
        <dbReference type="EMBL" id="KPM31787.1"/>
    </source>
</evidence>
<reference evidence="1 2" key="1">
    <citation type="submission" date="2015-09" db="EMBL/GenBank/DDBJ databases">
        <title>Genome sequence of the marine flavobacterium Croceitalea dokdonensis DOKDO 023 that contains proton- and sodium-pumping rhodopsins.</title>
        <authorList>
            <person name="Kwon S.-K."/>
            <person name="Lee H.K."/>
            <person name="Kwak M.-J."/>
            <person name="Kim J.F."/>
        </authorList>
    </citation>
    <scope>NUCLEOTIDE SEQUENCE [LARGE SCALE GENOMIC DNA]</scope>
    <source>
        <strain evidence="1 2">DOKDO 023</strain>
    </source>
</reference>
<dbReference type="STRING" id="1300341.I595_2282"/>
<dbReference type="Proteomes" id="UP000050280">
    <property type="component" value="Unassembled WGS sequence"/>
</dbReference>
<gene>
    <name evidence="1" type="ORF">I595_2282</name>
</gene>
<dbReference type="EMBL" id="LDJX01000004">
    <property type="protein sequence ID" value="KPM31787.1"/>
    <property type="molecule type" value="Genomic_DNA"/>
</dbReference>
<protein>
    <submittedName>
        <fullName evidence="1">Uncharacterized protein</fullName>
    </submittedName>
</protein>
<proteinExistence type="predicted"/>
<name>A0A0P7AV94_9FLAO</name>
<dbReference type="AlphaFoldDB" id="A0A0P7AV94"/>